<keyword evidence="1" id="KW-0812">Transmembrane</keyword>
<sequence length="155" mass="16872">MNLKYNKGFSLIEMLVVIAILVLMATVITVGLSSFYKGRTLDGAVEQAISLINEARSKTLSSKDSSQYGVHFETSRLALFKGPVFTEPNSDNKEFIFSSSVEMFGTTLNGGGSDLVFKRLTGKTDEYGAVSFRLKRDNSKIKNITIEPGGVVSAD</sequence>
<evidence type="ECO:0000313" key="3">
    <source>
        <dbReference type="Proteomes" id="UP000176974"/>
    </source>
</evidence>
<evidence type="ECO:0008006" key="4">
    <source>
        <dbReference type="Google" id="ProtNLM"/>
    </source>
</evidence>
<proteinExistence type="predicted"/>
<accession>A0A1G2FC64</accession>
<keyword evidence="1" id="KW-0472">Membrane</keyword>
<reference evidence="2 3" key="1">
    <citation type="journal article" date="2016" name="Nat. Commun.">
        <title>Thousands of microbial genomes shed light on interconnected biogeochemical processes in an aquifer system.</title>
        <authorList>
            <person name="Anantharaman K."/>
            <person name="Brown C.T."/>
            <person name="Hug L.A."/>
            <person name="Sharon I."/>
            <person name="Castelle C.J."/>
            <person name="Probst A.J."/>
            <person name="Thomas B.C."/>
            <person name="Singh A."/>
            <person name="Wilkins M.J."/>
            <person name="Karaoz U."/>
            <person name="Brodie E.L."/>
            <person name="Williams K.H."/>
            <person name="Hubbard S.S."/>
            <person name="Banfield J.F."/>
        </authorList>
    </citation>
    <scope>NUCLEOTIDE SEQUENCE [LARGE SCALE GENOMIC DNA]</scope>
</reference>
<feature type="transmembrane region" description="Helical" evidence="1">
    <location>
        <begin position="12"/>
        <end position="36"/>
    </location>
</feature>
<gene>
    <name evidence="2" type="ORF">A2815_02205</name>
</gene>
<evidence type="ECO:0000313" key="2">
    <source>
        <dbReference type="EMBL" id="OGZ35131.1"/>
    </source>
</evidence>
<dbReference type="InterPro" id="IPR045584">
    <property type="entry name" value="Pilin-like"/>
</dbReference>
<evidence type="ECO:0000256" key="1">
    <source>
        <dbReference type="SAM" id="Phobius"/>
    </source>
</evidence>
<dbReference type="AlphaFoldDB" id="A0A1G2FC64"/>
<name>A0A1G2FC64_9BACT</name>
<dbReference type="PROSITE" id="PS00409">
    <property type="entry name" value="PROKAR_NTER_METHYL"/>
    <property type="match status" value="1"/>
</dbReference>
<organism evidence="2 3">
    <name type="scientific">Candidatus Portnoybacteria bacterium RIFCSPHIGHO2_01_FULL_40_12b</name>
    <dbReference type="NCBI Taxonomy" id="1801994"/>
    <lineage>
        <taxon>Bacteria</taxon>
        <taxon>Candidatus Portnoyibacteriota</taxon>
    </lineage>
</organism>
<dbReference type="Proteomes" id="UP000176974">
    <property type="component" value="Unassembled WGS sequence"/>
</dbReference>
<dbReference type="NCBIfam" id="TIGR02532">
    <property type="entry name" value="IV_pilin_GFxxxE"/>
    <property type="match status" value="1"/>
</dbReference>
<keyword evidence="1" id="KW-1133">Transmembrane helix</keyword>
<comment type="caution">
    <text evidence="2">The sequence shown here is derived from an EMBL/GenBank/DDBJ whole genome shotgun (WGS) entry which is preliminary data.</text>
</comment>
<dbReference type="EMBL" id="MHMY01000018">
    <property type="protein sequence ID" value="OGZ35131.1"/>
    <property type="molecule type" value="Genomic_DNA"/>
</dbReference>
<dbReference type="InterPro" id="IPR012902">
    <property type="entry name" value="N_methyl_site"/>
</dbReference>
<dbReference type="Pfam" id="PF07963">
    <property type="entry name" value="N_methyl"/>
    <property type="match status" value="1"/>
</dbReference>
<protein>
    <recommendedName>
        <fullName evidence="4">General secretion pathway GspH domain-containing protein</fullName>
    </recommendedName>
</protein>
<dbReference type="SUPFAM" id="SSF54523">
    <property type="entry name" value="Pili subunits"/>
    <property type="match status" value="1"/>
</dbReference>